<feature type="non-terminal residue" evidence="2">
    <location>
        <position position="1"/>
    </location>
</feature>
<protein>
    <submittedName>
        <fullName evidence="2">18982_t:CDS:1</fullName>
    </submittedName>
</protein>
<dbReference type="OrthoDB" id="10532806at2759"/>
<dbReference type="Proteomes" id="UP000789396">
    <property type="component" value="Unassembled WGS sequence"/>
</dbReference>
<accession>A0A9N9NV15</accession>
<evidence type="ECO:0000313" key="2">
    <source>
        <dbReference type="EMBL" id="CAG8774629.1"/>
    </source>
</evidence>
<sequence length="98" mass="10676">TKPSSIIEPSTQFNTNEIPPVINTCVTDPSITTNPHVQTSSGKKSSVIKPSTTKSSLIAKPYLRTRSKCKLTDLSKEMLTNPDTLDRSSSTSSDHQLE</sequence>
<evidence type="ECO:0000313" key="3">
    <source>
        <dbReference type="Proteomes" id="UP000789396"/>
    </source>
</evidence>
<reference evidence="2" key="1">
    <citation type="submission" date="2021-06" db="EMBL/GenBank/DDBJ databases">
        <authorList>
            <person name="Kallberg Y."/>
            <person name="Tangrot J."/>
            <person name="Rosling A."/>
        </authorList>
    </citation>
    <scope>NUCLEOTIDE SEQUENCE</scope>
    <source>
        <strain evidence="2">IN212</strain>
    </source>
</reference>
<dbReference type="AlphaFoldDB" id="A0A9N9NV15"/>
<keyword evidence="3" id="KW-1185">Reference proteome</keyword>
<evidence type="ECO:0000256" key="1">
    <source>
        <dbReference type="SAM" id="MobiDB-lite"/>
    </source>
</evidence>
<organism evidence="2 3">
    <name type="scientific">Racocetra fulgida</name>
    <dbReference type="NCBI Taxonomy" id="60492"/>
    <lineage>
        <taxon>Eukaryota</taxon>
        <taxon>Fungi</taxon>
        <taxon>Fungi incertae sedis</taxon>
        <taxon>Mucoromycota</taxon>
        <taxon>Glomeromycotina</taxon>
        <taxon>Glomeromycetes</taxon>
        <taxon>Diversisporales</taxon>
        <taxon>Gigasporaceae</taxon>
        <taxon>Racocetra</taxon>
    </lineage>
</organism>
<name>A0A9N9NV15_9GLOM</name>
<feature type="compositionally biased region" description="Polar residues" evidence="1">
    <location>
        <begin position="1"/>
        <end position="17"/>
    </location>
</feature>
<comment type="caution">
    <text evidence="2">The sequence shown here is derived from an EMBL/GenBank/DDBJ whole genome shotgun (WGS) entry which is preliminary data.</text>
</comment>
<feature type="region of interest" description="Disordered" evidence="1">
    <location>
        <begin position="72"/>
        <end position="98"/>
    </location>
</feature>
<feature type="compositionally biased region" description="Low complexity" evidence="1">
    <location>
        <begin position="88"/>
        <end position="98"/>
    </location>
</feature>
<gene>
    <name evidence="2" type="ORF">RFULGI_LOCUS15332</name>
</gene>
<proteinExistence type="predicted"/>
<feature type="compositionally biased region" description="Polar residues" evidence="1">
    <location>
        <begin position="24"/>
        <end position="54"/>
    </location>
</feature>
<feature type="region of interest" description="Disordered" evidence="1">
    <location>
        <begin position="1"/>
        <end position="54"/>
    </location>
</feature>
<dbReference type="EMBL" id="CAJVPZ010048718">
    <property type="protein sequence ID" value="CAG8774629.1"/>
    <property type="molecule type" value="Genomic_DNA"/>
</dbReference>